<dbReference type="PATRIC" id="fig|1408103.3.peg.5315"/>
<dbReference type="CDD" id="cd16416">
    <property type="entry name" value="HAD_BsYqeG-like"/>
    <property type="match status" value="1"/>
</dbReference>
<dbReference type="SUPFAM" id="SSF56784">
    <property type="entry name" value="HAD-like"/>
    <property type="match status" value="1"/>
</dbReference>
<protein>
    <recommendedName>
        <fullName evidence="3">YqeG family HAD IIIA-type phosphatase</fullName>
    </recommendedName>
</protein>
<proteinExistence type="predicted"/>
<dbReference type="GO" id="GO:0005737">
    <property type="term" value="C:cytoplasm"/>
    <property type="evidence" value="ECO:0007669"/>
    <property type="project" value="TreeGrafter"/>
</dbReference>
<reference evidence="1 2" key="1">
    <citation type="submission" date="2015-04" db="EMBL/GenBank/DDBJ databases">
        <title>Taxonomic description and genome sequence of Bacillus campisalis sp. nov., a novel member of the genus Bacillus isolated from solar saltern.</title>
        <authorList>
            <person name="Mathan Kumar R."/>
            <person name="Kaur G."/>
            <person name="Kumar A."/>
            <person name="Singh N.K."/>
            <person name="Kaur N."/>
            <person name="Kumar N."/>
            <person name="Mayilraj S."/>
        </authorList>
    </citation>
    <scope>NUCLEOTIDE SEQUENCE [LARGE SCALE GENOMIC DNA]</scope>
    <source>
        <strain evidence="1 2">SA2-6</strain>
    </source>
</reference>
<dbReference type="NCBIfam" id="TIGR01668">
    <property type="entry name" value="YqeG_hyp_ppase"/>
    <property type="match status" value="1"/>
</dbReference>
<dbReference type="EMBL" id="LAYY01000101">
    <property type="protein sequence ID" value="KKK33123.1"/>
    <property type="molecule type" value="Genomic_DNA"/>
</dbReference>
<dbReference type="InterPro" id="IPR010021">
    <property type="entry name" value="PGPP1/Gep4"/>
</dbReference>
<sequence>MLNNFLPDQHVKSIFEITPESLKEKGVKGIITDLDNTLVEWDRPSATPDLIQWFENMKQNNILVTIVSNNNEDRVKLFADPLVTPYIYRARKPMTKAFNRAVKDMGLKKEQTVVIGDQLLTDVFGGNRGGFHTILVVPVAKTDGLVTRFNRTVERRILNWFRKKGKLNWED</sequence>
<dbReference type="Proteomes" id="UP000034166">
    <property type="component" value="Unassembled WGS sequence"/>
</dbReference>
<dbReference type="Pfam" id="PF13242">
    <property type="entry name" value="Hydrolase_like"/>
    <property type="match status" value="1"/>
</dbReference>
<dbReference type="InterPro" id="IPR006549">
    <property type="entry name" value="HAD-SF_hydro_IIIA"/>
</dbReference>
<accession>A0A0M2SFR1</accession>
<dbReference type="FunFam" id="3.40.50.1000:FF:000067">
    <property type="entry name" value="HAD phosphatase, family IIIA"/>
    <property type="match status" value="1"/>
</dbReference>
<dbReference type="NCBIfam" id="TIGR01549">
    <property type="entry name" value="HAD-SF-IA-v1"/>
    <property type="match status" value="1"/>
</dbReference>
<dbReference type="PANTHER" id="PTHR19288">
    <property type="entry name" value="4-NITROPHENYLPHOSPHATASE-RELATED"/>
    <property type="match status" value="1"/>
</dbReference>
<keyword evidence="2" id="KW-1185">Reference proteome</keyword>
<dbReference type="InterPro" id="IPR006439">
    <property type="entry name" value="HAD-SF_hydro_IA"/>
</dbReference>
<name>A0A0M2SFR1_9BACI</name>
<evidence type="ECO:0000313" key="2">
    <source>
        <dbReference type="Proteomes" id="UP000034166"/>
    </source>
</evidence>
<dbReference type="Gene3D" id="3.40.50.1000">
    <property type="entry name" value="HAD superfamily/HAD-like"/>
    <property type="match status" value="1"/>
</dbReference>
<dbReference type="GO" id="GO:0008962">
    <property type="term" value="F:phosphatidylglycerophosphatase activity"/>
    <property type="evidence" value="ECO:0007669"/>
    <property type="project" value="InterPro"/>
</dbReference>
<dbReference type="NCBIfam" id="TIGR01662">
    <property type="entry name" value="HAD-SF-IIIA"/>
    <property type="match status" value="1"/>
</dbReference>
<dbReference type="InterPro" id="IPR036412">
    <property type="entry name" value="HAD-like_sf"/>
</dbReference>
<dbReference type="InterPro" id="IPR023214">
    <property type="entry name" value="HAD_sf"/>
</dbReference>
<comment type="caution">
    <text evidence="1">The sequence shown here is derived from an EMBL/GenBank/DDBJ whole genome shotgun (WGS) entry which is preliminary data.</text>
</comment>
<dbReference type="OrthoDB" id="9787572at2"/>
<gene>
    <name evidence="1" type="ORF">WQ57_24615</name>
</gene>
<dbReference type="AlphaFoldDB" id="A0A0M2SFR1"/>
<evidence type="ECO:0000313" key="1">
    <source>
        <dbReference type="EMBL" id="KKK33123.1"/>
    </source>
</evidence>
<dbReference type="PANTHER" id="PTHR19288:SF25">
    <property type="entry name" value="PHOSPHATIDYLGLYCEROPHOSPHATASE GEP4, MITOCHONDRIAL"/>
    <property type="match status" value="1"/>
</dbReference>
<evidence type="ECO:0008006" key="3">
    <source>
        <dbReference type="Google" id="ProtNLM"/>
    </source>
</evidence>
<organism evidence="1 2">
    <name type="scientific">Mesobacillus campisalis</name>
    <dbReference type="NCBI Taxonomy" id="1408103"/>
    <lineage>
        <taxon>Bacteria</taxon>
        <taxon>Bacillati</taxon>
        <taxon>Bacillota</taxon>
        <taxon>Bacilli</taxon>
        <taxon>Bacillales</taxon>
        <taxon>Bacillaceae</taxon>
        <taxon>Mesobacillus</taxon>
    </lineage>
</organism>